<dbReference type="OMA" id="HIMATIG"/>
<dbReference type="GO" id="GO:0098978">
    <property type="term" value="C:glutamatergic synapse"/>
    <property type="evidence" value="ECO:0007669"/>
    <property type="project" value="TreeGrafter"/>
</dbReference>
<proteinExistence type="inferred from homology"/>
<name>A0A9J6FEW0_HAELO</name>
<evidence type="ECO:0000256" key="2">
    <source>
        <dbReference type="SAM" id="Coils"/>
    </source>
</evidence>
<evidence type="ECO:0000256" key="1">
    <source>
        <dbReference type="ARBA" id="ARBA00008839"/>
    </source>
</evidence>
<dbReference type="PANTHER" id="PTHR12353">
    <property type="entry name" value="DISKS LARGE-ASSOCIATED PROTEIN DAP SAP90/PSD-95-ASSOCIATED PROTEIN"/>
    <property type="match status" value="1"/>
</dbReference>
<evidence type="ECO:0000313" key="4">
    <source>
        <dbReference type="EMBL" id="KAH9360888.1"/>
    </source>
</evidence>
<feature type="region of interest" description="Disordered" evidence="3">
    <location>
        <begin position="130"/>
        <end position="206"/>
    </location>
</feature>
<dbReference type="GO" id="GO:0023052">
    <property type="term" value="P:signaling"/>
    <property type="evidence" value="ECO:0007669"/>
    <property type="project" value="InterPro"/>
</dbReference>
<dbReference type="AlphaFoldDB" id="A0A9J6FEW0"/>
<evidence type="ECO:0008006" key="6">
    <source>
        <dbReference type="Google" id="ProtNLM"/>
    </source>
</evidence>
<dbReference type="EMBL" id="JABSTR010000001">
    <property type="protein sequence ID" value="KAH9360888.1"/>
    <property type="molecule type" value="Genomic_DNA"/>
</dbReference>
<dbReference type="Proteomes" id="UP000821853">
    <property type="component" value="Chromosome 1"/>
</dbReference>
<accession>A0A9J6FEW0</accession>
<dbReference type="InterPro" id="IPR005026">
    <property type="entry name" value="SAPAP"/>
</dbReference>
<comment type="caution">
    <text evidence="4">The sequence shown here is derived from an EMBL/GenBank/DDBJ whole genome shotgun (WGS) entry which is preliminary data.</text>
</comment>
<evidence type="ECO:0000256" key="3">
    <source>
        <dbReference type="SAM" id="MobiDB-lite"/>
    </source>
</evidence>
<dbReference type="GO" id="GO:0060090">
    <property type="term" value="F:molecular adaptor activity"/>
    <property type="evidence" value="ECO:0007669"/>
    <property type="project" value="TreeGrafter"/>
</dbReference>
<feature type="compositionally biased region" description="Basic and acidic residues" evidence="3">
    <location>
        <begin position="160"/>
        <end position="183"/>
    </location>
</feature>
<sequence length="206" mass="22731">MFSLTTEAMQSSDPAARAGHVFLSALSSTQESLELRIKEAERDLADAAMSENVKGHIMATIGKANLLITQKFVQFKELCLKNIEQSSGDLFQTHGSDLAGFWEVVMIQVDEVQASFGELATLKANNWQEPETTDSVRMPAPRCSQKGRSRSVPASPMSSERAELAAKARTEARKKFMEARRQMLQESPAASSEEDVIFYAPPEKSD</sequence>
<dbReference type="PANTHER" id="PTHR12353:SF31">
    <property type="entry name" value="LD44824P"/>
    <property type="match status" value="1"/>
</dbReference>
<feature type="coiled-coil region" evidence="2">
    <location>
        <begin position="23"/>
        <end position="50"/>
    </location>
</feature>
<gene>
    <name evidence="4" type="ORF">HPB48_008164</name>
</gene>
<keyword evidence="5" id="KW-1185">Reference proteome</keyword>
<dbReference type="Pfam" id="PF03359">
    <property type="entry name" value="GKAP"/>
    <property type="match status" value="1"/>
</dbReference>
<dbReference type="OrthoDB" id="10036956at2759"/>
<organism evidence="4 5">
    <name type="scientific">Haemaphysalis longicornis</name>
    <name type="common">Bush tick</name>
    <dbReference type="NCBI Taxonomy" id="44386"/>
    <lineage>
        <taxon>Eukaryota</taxon>
        <taxon>Metazoa</taxon>
        <taxon>Ecdysozoa</taxon>
        <taxon>Arthropoda</taxon>
        <taxon>Chelicerata</taxon>
        <taxon>Arachnida</taxon>
        <taxon>Acari</taxon>
        <taxon>Parasitiformes</taxon>
        <taxon>Ixodida</taxon>
        <taxon>Ixodoidea</taxon>
        <taxon>Ixodidae</taxon>
        <taxon>Haemaphysalinae</taxon>
        <taxon>Haemaphysalis</taxon>
    </lineage>
</organism>
<evidence type="ECO:0000313" key="5">
    <source>
        <dbReference type="Proteomes" id="UP000821853"/>
    </source>
</evidence>
<keyword evidence="2" id="KW-0175">Coiled coil</keyword>
<comment type="similarity">
    <text evidence="1">Belongs to the SAPAP family.</text>
</comment>
<dbReference type="VEuPathDB" id="VectorBase:HLOH_046824"/>
<protein>
    <recommendedName>
        <fullName evidence="6">Guanylate-kinase-associated protein</fullName>
    </recommendedName>
</protein>
<dbReference type="GO" id="GO:0099572">
    <property type="term" value="C:postsynaptic specialization"/>
    <property type="evidence" value="ECO:0007669"/>
    <property type="project" value="TreeGrafter"/>
</dbReference>
<reference evidence="4 5" key="1">
    <citation type="journal article" date="2020" name="Cell">
        <title>Large-Scale Comparative Analyses of Tick Genomes Elucidate Their Genetic Diversity and Vector Capacities.</title>
        <authorList>
            <consortium name="Tick Genome and Microbiome Consortium (TIGMIC)"/>
            <person name="Jia N."/>
            <person name="Wang J."/>
            <person name="Shi W."/>
            <person name="Du L."/>
            <person name="Sun Y."/>
            <person name="Zhan W."/>
            <person name="Jiang J.F."/>
            <person name="Wang Q."/>
            <person name="Zhang B."/>
            <person name="Ji P."/>
            <person name="Bell-Sakyi L."/>
            <person name="Cui X.M."/>
            <person name="Yuan T.T."/>
            <person name="Jiang B.G."/>
            <person name="Yang W.F."/>
            <person name="Lam T.T."/>
            <person name="Chang Q.C."/>
            <person name="Ding S.J."/>
            <person name="Wang X.J."/>
            <person name="Zhu J.G."/>
            <person name="Ruan X.D."/>
            <person name="Zhao L."/>
            <person name="Wei J.T."/>
            <person name="Ye R.Z."/>
            <person name="Que T.C."/>
            <person name="Du C.H."/>
            <person name="Zhou Y.H."/>
            <person name="Cheng J.X."/>
            <person name="Dai P.F."/>
            <person name="Guo W.B."/>
            <person name="Han X.H."/>
            <person name="Huang E.J."/>
            <person name="Li L.F."/>
            <person name="Wei W."/>
            <person name="Gao Y.C."/>
            <person name="Liu J.Z."/>
            <person name="Shao H.Z."/>
            <person name="Wang X."/>
            <person name="Wang C.C."/>
            <person name="Yang T.C."/>
            <person name="Huo Q.B."/>
            <person name="Li W."/>
            <person name="Chen H.Y."/>
            <person name="Chen S.E."/>
            <person name="Zhou L.G."/>
            <person name="Ni X.B."/>
            <person name="Tian J.H."/>
            <person name="Sheng Y."/>
            <person name="Liu T."/>
            <person name="Pan Y.S."/>
            <person name="Xia L.Y."/>
            <person name="Li J."/>
            <person name="Zhao F."/>
            <person name="Cao W.C."/>
        </authorList>
    </citation>
    <scope>NUCLEOTIDE SEQUENCE [LARGE SCALE GENOMIC DNA]</scope>
    <source>
        <strain evidence="4">HaeL-2018</strain>
    </source>
</reference>